<protein>
    <submittedName>
        <fullName evidence="1">Uncharacterized protein</fullName>
    </submittedName>
</protein>
<proteinExistence type="predicted"/>
<dbReference type="Proteomes" id="UP000671873">
    <property type="component" value="Segment"/>
</dbReference>
<evidence type="ECO:0000313" key="1">
    <source>
        <dbReference type="EMBL" id="QIW87784.1"/>
    </source>
</evidence>
<sequence>MQKFEKDILDILKSFKTRSHMENCDVLDAIEEYVTVEKIDEDQLIFSDDFKNFIFEAACKKNLIDKKFVVKEEKNMNELELF</sequence>
<evidence type="ECO:0000313" key="2">
    <source>
        <dbReference type="Proteomes" id="UP000671873"/>
    </source>
</evidence>
<keyword evidence="2" id="KW-1185">Reference proteome</keyword>
<accession>A0A858MSN7</accession>
<name>A0A858MSN7_9CAUD</name>
<organism evidence="1 2">
    <name type="scientific">Agrobacterium phage OLIVR5</name>
    <dbReference type="NCBI Taxonomy" id="2723773"/>
    <lineage>
        <taxon>Viruses</taxon>
        <taxon>Duplodnaviria</taxon>
        <taxon>Heunggongvirae</taxon>
        <taxon>Uroviricota</taxon>
        <taxon>Caudoviricetes</taxon>
        <taxon>Pootjesviridae</taxon>
        <taxon>Heverleevirus</taxon>
        <taxon>Heverleevirus OLIVR5</taxon>
    </lineage>
</organism>
<gene>
    <name evidence="1" type="ORF">Ab1vBOLIVR5_gp136</name>
</gene>
<reference evidence="1 2" key="1">
    <citation type="submission" date="2020-03" db="EMBL/GenBank/DDBJ databases">
        <authorList>
            <person name="Holtappels D."/>
            <person name="Bomans J.P.J."/>
            <person name="Lavigne R."/>
            <person name="Wagemans J."/>
        </authorList>
    </citation>
    <scope>NUCLEOTIDE SEQUENCE [LARGE SCALE GENOMIC DNA]</scope>
    <source>
        <strain evidence="1 2">OLIVR5</strain>
    </source>
</reference>
<dbReference type="EMBL" id="MT234342">
    <property type="protein sequence ID" value="QIW87784.1"/>
    <property type="molecule type" value="Genomic_DNA"/>
</dbReference>